<reference evidence="1" key="1">
    <citation type="submission" date="2023-04" db="EMBL/GenBank/DDBJ databases">
        <authorList>
            <consortium name="ELIXIR-Norway"/>
        </authorList>
    </citation>
    <scope>NUCLEOTIDE SEQUENCE [LARGE SCALE GENOMIC DNA]</scope>
</reference>
<protein>
    <submittedName>
        <fullName evidence="1">Uncharacterized protein</fullName>
    </submittedName>
</protein>
<evidence type="ECO:0000313" key="2">
    <source>
        <dbReference type="Proteomes" id="UP001176941"/>
    </source>
</evidence>
<proteinExistence type="predicted"/>
<feature type="non-terminal residue" evidence="1">
    <location>
        <position position="1"/>
    </location>
</feature>
<name>A0ABN8XNN8_RANTA</name>
<organism evidence="1 2">
    <name type="scientific">Rangifer tarandus platyrhynchus</name>
    <name type="common">Svalbard reindeer</name>
    <dbReference type="NCBI Taxonomy" id="3082113"/>
    <lineage>
        <taxon>Eukaryota</taxon>
        <taxon>Metazoa</taxon>
        <taxon>Chordata</taxon>
        <taxon>Craniata</taxon>
        <taxon>Vertebrata</taxon>
        <taxon>Euteleostomi</taxon>
        <taxon>Mammalia</taxon>
        <taxon>Eutheria</taxon>
        <taxon>Laurasiatheria</taxon>
        <taxon>Artiodactyla</taxon>
        <taxon>Ruminantia</taxon>
        <taxon>Pecora</taxon>
        <taxon>Cervidae</taxon>
        <taxon>Odocoileinae</taxon>
        <taxon>Rangifer</taxon>
    </lineage>
</organism>
<evidence type="ECO:0000313" key="1">
    <source>
        <dbReference type="EMBL" id="CAI9149219.1"/>
    </source>
</evidence>
<accession>A0ABN8XNN8</accession>
<gene>
    <name evidence="1" type="ORF">MRATA1EN1_LOCUS30837</name>
</gene>
<sequence>ADAITTKDTNYGRQIRRRRHERSHQLRGLFQFNCPADETGSWRKRTSFWPLLRYAKNFRALYEQGTHYSRSFRSKRNPRLACASVTCEALFHAVPLSGLVPHPAPACCSNRPTLGCHAAIPFSTS</sequence>
<dbReference type="EMBL" id="CATKSN020000182">
    <property type="protein sequence ID" value="CAI9149219.1"/>
    <property type="molecule type" value="Genomic_DNA"/>
</dbReference>
<dbReference type="Proteomes" id="UP001176941">
    <property type="component" value="Unassembled WGS sequence"/>
</dbReference>
<keyword evidence="2" id="KW-1185">Reference proteome</keyword>
<comment type="caution">
    <text evidence="1">The sequence shown here is derived from an EMBL/GenBank/DDBJ whole genome shotgun (WGS) entry which is preliminary data.</text>
</comment>